<accession>Q2CJ86</accession>
<gene>
    <name evidence="4" type="ORF">OG2516_00769</name>
</gene>
<dbReference type="Proteomes" id="UP000003635">
    <property type="component" value="Unassembled WGS sequence"/>
</dbReference>
<evidence type="ECO:0000313" key="5">
    <source>
        <dbReference type="Proteomes" id="UP000003635"/>
    </source>
</evidence>
<dbReference type="Pfam" id="PF07364">
    <property type="entry name" value="DUF1485"/>
    <property type="match status" value="1"/>
</dbReference>
<sequence>MPTVLVAGLFHETHSFLAARTGLDAFERSVLVEGPELIARLAGNGSPMDGALSVAQARGWKVIPSIHMAADPAGLVEAAAVARFDDRFFADLAARAGALDGICLILHGAMVSEDRDDVEGVLLARLRAELRQAGRGDVPVVAVLDLHANVSRGMVENATALVAYRENPHADARDTAVRAAELLDELMRAPTKLRGLHRPTPHVLPPTGVGSASSPMREVLAAAREIEATDPDVRVVNVMAGYAYADIADCGFSLNLFTTGDAARGERHLDTLEGVLEAHLAAGYPQEETLDAVLARVDALPPGEGPVLLVEAADNIGGGAPGDATDILGPLLATGRTGIVAALADPEAVAECKAAGQGARVRLAVGGKTDGHHGAPVEIEGEVVHLSDGVFELENPHSHLASMRGTRIEMGDSAVVRTGQAEILLTTYKTAPMDLGHLHSQGIRPEEADLVIVKAAVSHRAAYDPIARASFNVDSAGLCTSNLTRLPYRKLAGKRIALDGSRAG</sequence>
<dbReference type="HOGENOM" id="CLU_028172_1_0_5"/>
<dbReference type="RefSeq" id="WP_007253686.1">
    <property type="nucleotide sequence ID" value="NZ_CH724107.1"/>
</dbReference>
<dbReference type="GO" id="GO:0046872">
    <property type="term" value="F:metal ion binding"/>
    <property type="evidence" value="ECO:0007669"/>
    <property type="project" value="UniProtKB-KW"/>
</dbReference>
<protein>
    <recommendedName>
        <fullName evidence="1">Microcystinase C</fullName>
        <shortName evidence="1">MlrC</shortName>
    </recommendedName>
</protein>
<evidence type="ECO:0000313" key="4">
    <source>
        <dbReference type="EMBL" id="EAR52714.1"/>
    </source>
</evidence>
<dbReference type="InterPro" id="IPR010799">
    <property type="entry name" value="MlrC_C"/>
</dbReference>
<dbReference type="GO" id="GO:0008237">
    <property type="term" value="F:metallopeptidase activity"/>
    <property type="evidence" value="ECO:0007669"/>
    <property type="project" value="UniProtKB-KW"/>
</dbReference>
<dbReference type="AlphaFoldDB" id="Q2CJ86"/>
<feature type="domain" description="Microcystin LR degradation protein MlrC C-terminal" evidence="2">
    <location>
        <begin position="310"/>
        <end position="490"/>
    </location>
</feature>
<dbReference type="Pfam" id="PF07171">
    <property type="entry name" value="MlrC_C"/>
    <property type="match status" value="1"/>
</dbReference>
<dbReference type="OrthoDB" id="9782658at2"/>
<dbReference type="PIRSF" id="PIRSF012702">
    <property type="entry name" value="UCP012702"/>
    <property type="match status" value="1"/>
</dbReference>
<proteinExistence type="inferred from homology"/>
<keyword evidence="1" id="KW-0645">Protease</keyword>
<evidence type="ECO:0000259" key="3">
    <source>
        <dbReference type="Pfam" id="PF07364"/>
    </source>
</evidence>
<evidence type="ECO:0000256" key="1">
    <source>
        <dbReference type="PIRNR" id="PIRNR012702"/>
    </source>
</evidence>
<dbReference type="InterPro" id="IPR015995">
    <property type="entry name" value="MlrC_N"/>
</dbReference>
<keyword evidence="1" id="KW-0482">Metalloprotease</keyword>
<name>Q2CJ86_OCEGH</name>
<comment type="cofactor">
    <cofactor evidence="1">
        <name>Zn(2+)</name>
        <dbReference type="ChEBI" id="CHEBI:29105"/>
    </cofactor>
    <text evidence="1">Binds 1 zinc ion per subunit.</text>
</comment>
<dbReference type="STRING" id="314256.OG2516_00769"/>
<organism evidence="4 5">
    <name type="scientific">Oceanicola granulosus (strain ATCC BAA-861 / DSM 15982 / KCTC 12143 / HTCC2516)</name>
    <dbReference type="NCBI Taxonomy" id="314256"/>
    <lineage>
        <taxon>Bacteria</taxon>
        <taxon>Pseudomonadati</taxon>
        <taxon>Pseudomonadota</taxon>
        <taxon>Alphaproteobacteria</taxon>
        <taxon>Rhodobacterales</taxon>
        <taxon>Roseobacteraceae</taxon>
        <taxon>Oceanicola</taxon>
    </lineage>
</organism>
<keyword evidence="1" id="KW-0479">Metal-binding</keyword>
<dbReference type="GO" id="GO:0006508">
    <property type="term" value="P:proteolysis"/>
    <property type="evidence" value="ECO:0007669"/>
    <property type="project" value="UniProtKB-KW"/>
</dbReference>
<evidence type="ECO:0000259" key="2">
    <source>
        <dbReference type="Pfam" id="PF07171"/>
    </source>
</evidence>
<comment type="caution">
    <text evidence="4">The sequence shown here is derived from an EMBL/GenBank/DDBJ whole genome shotgun (WGS) entry which is preliminary data.</text>
</comment>
<keyword evidence="5" id="KW-1185">Reference proteome</keyword>
<comment type="function">
    <text evidence="1">Involved in peptidolytic degradation of cyclic heptapeptide hepatotoxin microcystin (MC).</text>
</comment>
<dbReference type="eggNOG" id="COG5476">
    <property type="taxonomic scope" value="Bacteria"/>
</dbReference>
<dbReference type="InterPro" id="IPR009197">
    <property type="entry name" value="MlrC"/>
</dbReference>
<dbReference type="EMBL" id="AAOT01000002">
    <property type="protein sequence ID" value="EAR52714.1"/>
    <property type="molecule type" value="Genomic_DNA"/>
</dbReference>
<comment type="similarity">
    <text evidence="1">Belongs to the peptidase M81 family.</text>
</comment>
<keyword evidence="1" id="KW-0378">Hydrolase</keyword>
<feature type="domain" description="Microcystin LR degradation protein MlrC N-terminal" evidence="3">
    <location>
        <begin position="4"/>
        <end position="296"/>
    </location>
</feature>
<reference evidence="4 5" key="1">
    <citation type="journal article" date="2010" name="J. Bacteriol.">
        <title>Genome sequences of Oceanicola granulosus HTCC2516(T) and Oceanicola batsensis HTCC2597(TDelta).</title>
        <authorList>
            <person name="Thrash J.C."/>
            <person name="Cho J.C."/>
            <person name="Vergin K.L."/>
            <person name="Giovannoni S.J."/>
        </authorList>
    </citation>
    <scope>NUCLEOTIDE SEQUENCE [LARGE SCALE GENOMIC DNA]</scope>
    <source>
        <strain evidence="5">ATCC BAA-861 / DSM 15982 / KCTC 12143 / HTCC2516</strain>
    </source>
</reference>